<evidence type="ECO:0000313" key="2">
    <source>
        <dbReference type="EMBL" id="MPN18623.1"/>
    </source>
</evidence>
<name>A0A645G3L2_9ZZZZ</name>
<dbReference type="AlphaFoldDB" id="A0A645G3L2"/>
<feature type="region of interest" description="Disordered" evidence="1">
    <location>
        <begin position="100"/>
        <end position="122"/>
    </location>
</feature>
<protein>
    <submittedName>
        <fullName evidence="2">Uncharacterized protein</fullName>
    </submittedName>
</protein>
<reference evidence="2" key="1">
    <citation type="submission" date="2019-08" db="EMBL/GenBank/DDBJ databases">
        <authorList>
            <person name="Kucharzyk K."/>
            <person name="Murdoch R.W."/>
            <person name="Higgins S."/>
            <person name="Loffler F."/>
        </authorList>
    </citation>
    <scope>NUCLEOTIDE SEQUENCE</scope>
</reference>
<organism evidence="2">
    <name type="scientific">bioreactor metagenome</name>
    <dbReference type="NCBI Taxonomy" id="1076179"/>
    <lineage>
        <taxon>unclassified sequences</taxon>
        <taxon>metagenomes</taxon>
        <taxon>ecological metagenomes</taxon>
    </lineage>
</organism>
<evidence type="ECO:0000256" key="1">
    <source>
        <dbReference type="SAM" id="MobiDB-lite"/>
    </source>
</evidence>
<proteinExistence type="predicted"/>
<dbReference type="EMBL" id="VSSQ01065993">
    <property type="protein sequence ID" value="MPN18623.1"/>
    <property type="molecule type" value="Genomic_DNA"/>
</dbReference>
<gene>
    <name evidence="2" type="ORF">SDC9_165984</name>
</gene>
<feature type="compositionally biased region" description="Basic and acidic residues" evidence="1">
    <location>
        <begin position="107"/>
        <end position="121"/>
    </location>
</feature>
<sequence length="140" mass="15801">MFAQITQGVGHQKDRLDLVVGFLPGEEEISVPHVFKTKSIEAVDIILKGLIHLILLSFPGWRQSHGLCPQRGVCVDFIIFCTVIRTVIETAEFTCSSRTAGRRKRLRSEPGRPSRFSRLERGPGLPCRVRSRCREFRSGP</sequence>
<accession>A0A645G3L2</accession>
<comment type="caution">
    <text evidence="2">The sequence shown here is derived from an EMBL/GenBank/DDBJ whole genome shotgun (WGS) entry which is preliminary data.</text>
</comment>